<dbReference type="EMBL" id="LR590464">
    <property type="protein sequence ID" value="VTP75732.1"/>
    <property type="molecule type" value="Genomic_DNA"/>
</dbReference>
<accession>A0A4U9ID81</accession>
<evidence type="ECO:0000259" key="1">
    <source>
        <dbReference type="Pfam" id="PF13930"/>
    </source>
</evidence>
<gene>
    <name evidence="2" type="ORF">NCTC13032_05677</name>
</gene>
<name>A0A4U9ID81_9ENTR</name>
<proteinExistence type="predicted"/>
<reference evidence="2 3" key="1">
    <citation type="submission" date="2019-05" db="EMBL/GenBank/DDBJ databases">
        <authorList>
            <consortium name="Pathogen Informatics"/>
        </authorList>
    </citation>
    <scope>NUCLEOTIDE SEQUENCE [LARGE SCALE GENOMIC DNA]</scope>
    <source>
        <strain evidence="2 3">NCTC13032</strain>
    </source>
</reference>
<sequence length="232" mass="24790">MAEEQVKAENECYKRENCAGMSAEACSVKMYTERREALKDMALFGVDFVPIVGDIKGFAEAQSAVDYLAAVIAIIPAVGDGAGNVLKAAEKALAKGDLDTASTLINKASDEIVAVSGSKGNWIKQLNNPLPNKTYKIDGDKTFVTDSHGRVASVEADLSLLTRDRNTYQQCKAGKCGITGDEGGHLIASIFGGLGEKFNIVPMSGNLNKGVWKQMENTWAAALKEGKQVNVR</sequence>
<feature type="domain" description="Type VII secretion system protein EssD-like" evidence="1">
    <location>
        <begin position="131"/>
        <end position="232"/>
    </location>
</feature>
<dbReference type="AlphaFoldDB" id="A0A4U9ID81"/>
<evidence type="ECO:0000313" key="2">
    <source>
        <dbReference type="EMBL" id="VTP75732.1"/>
    </source>
</evidence>
<dbReference type="Pfam" id="PF13930">
    <property type="entry name" value="Endonuclea_NS_2"/>
    <property type="match status" value="1"/>
</dbReference>
<evidence type="ECO:0000313" key="3">
    <source>
        <dbReference type="Proteomes" id="UP000310719"/>
    </source>
</evidence>
<dbReference type="InterPro" id="IPR044927">
    <property type="entry name" value="Endonuclea_NS_2"/>
</dbReference>
<protein>
    <recommendedName>
        <fullName evidence="1">Type VII secretion system protein EssD-like domain-containing protein</fullName>
    </recommendedName>
</protein>
<organism evidence="2 3">
    <name type="scientific">Leclercia adecarboxylata</name>
    <dbReference type="NCBI Taxonomy" id="83655"/>
    <lineage>
        <taxon>Bacteria</taxon>
        <taxon>Pseudomonadati</taxon>
        <taxon>Pseudomonadota</taxon>
        <taxon>Gammaproteobacteria</taxon>
        <taxon>Enterobacterales</taxon>
        <taxon>Enterobacteriaceae</taxon>
        <taxon>Leclercia</taxon>
    </lineage>
</organism>
<dbReference type="Proteomes" id="UP000310719">
    <property type="component" value="Chromosome"/>
</dbReference>